<gene>
    <name evidence="2" type="ORF">DEJ47_17915</name>
</gene>
<dbReference type="Proteomes" id="UP000323046">
    <property type="component" value="Chromosome"/>
</dbReference>
<reference evidence="2 3" key="1">
    <citation type="submission" date="2018-05" db="EMBL/GenBank/DDBJ databases">
        <title>Streptomyces venezuelae.</title>
        <authorList>
            <person name="Kim W."/>
            <person name="Lee N."/>
            <person name="Cho B.-K."/>
        </authorList>
    </citation>
    <scope>NUCLEOTIDE SEQUENCE [LARGE SCALE GENOMIC DNA]</scope>
    <source>
        <strain evidence="2 3">ATCC 14583</strain>
    </source>
</reference>
<feature type="compositionally biased region" description="Low complexity" evidence="1">
    <location>
        <begin position="18"/>
        <end position="34"/>
    </location>
</feature>
<evidence type="ECO:0000313" key="2">
    <source>
        <dbReference type="EMBL" id="QES28060.1"/>
    </source>
</evidence>
<dbReference type="RefSeq" id="WP_150169570.1">
    <property type="nucleotide sequence ID" value="NZ_CP029193.1"/>
</dbReference>
<keyword evidence="3" id="KW-1185">Reference proteome</keyword>
<accession>A0A5P2BDK5</accession>
<name>A0A5P2BDK5_STRVZ</name>
<organism evidence="2 3">
    <name type="scientific">Streptomyces venezuelae</name>
    <dbReference type="NCBI Taxonomy" id="54571"/>
    <lineage>
        <taxon>Bacteria</taxon>
        <taxon>Bacillati</taxon>
        <taxon>Actinomycetota</taxon>
        <taxon>Actinomycetes</taxon>
        <taxon>Kitasatosporales</taxon>
        <taxon>Streptomycetaceae</taxon>
        <taxon>Streptomyces</taxon>
    </lineage>
</organism>
<proteinExistence type="predicted"/>
<evidence type="ECO:0000256" key="1">
    <source>
        <dbReference type="SAM" id="MobiDB-lite"/>
    </source>
</evidence>
<dbReference type="EMBL" id="CP029193">
    <property type="protein sequence ID" value="QES28060.1"/>
    <property type="molecule type" value="Genomic_DNA"/>
</dbReference>
<evidence type="ECO:0000313" key="3">
    <source>
        <dbReference type="Proteomes" id="UP000323046"/>
    </source>
</evidence>
<protein>
    <submittedName>
        <fullName evidence="2">Uncharacterized protein</fullName>
    </submittedName>
</protein>
<feature type="region of interest" description="Disordered" evidence="1">
    <location>
        <begin position="1"/>
        <end position="34"/>
    </location>
</feature>
<sequence>MEDLQRAGAEVGDDQFDRAASSSRGAGRRQAVARGGAFRRDLRGDGDVLGAVPLPVAWFV</sequence>
<dbReference type="AlphaFoldDB" id="A0A5P2BDK5"/>